<evidence type="ECO:0000313" key="3">
    <source>
        <dbReference type="Proteomes" id="UP000029273"/>
    </source>
</evidence>
<feature type="coiled-coil region" evidence="1">
    <location>
        <begin position="74"/>
        <end position="101"/>
    </location>
</feature>
<dbReference type="Gene3D" id="3.30.70.60">
    <property type="match status" value="1"/>
</dbReference>
<evidence type="ECO:0000313" key="2">
    <source>
        <dbReference type="EMBL" id="OBS08217.1"/>
    </source>
</evidence>
<dbReference type="Proteomes" id="UP000029273">
    <property type="component" value="Unassembled WGS sequence"/>
</dbReference>
<reference evidence="2 3" key="1">
    <citation type="journal article" date="2014" name="Genome Announc.">
        <title>Draft Genome Sequence of the Iron-Oxidizing, Acidophilic, and Halotolerant 'Thiobacillus prosperus' Type Strain DSM 5130.</title>
        <authorList>
            <person name="Ossandon F.J."/>
            <person name="Cardenas J.P."/>
            <person name="Corbett M."/>
            <person name="Quatrini R."/>
            <person name="Holmes D.S."/>
            <person name="Watkin E."/>
        </authorList>
    </citation>
    <scope>NUCLEOTIDE SEQUENCE [LARGE SCALE GENOMIC DNA]</scope>
    <source>
        <strain evidence="2 3">DSM 5130</strain>
    </source>
</reference>
<sequence>MNLSSLREIDLNELRQIDLNNIGTAPRWVRNTLLLVLFVAILAAGYHFDTSDQRVTLERAKAQETALRNELVFKARRAANLKTYEQQLAEMKRSFGKMLQQLPNKTEIPGLLVDISQTALSSGLEIDLFRPEPEQKKGFYAIKPIQIQAKGTYPEFAHFVSQIAALPRIVTLGDISMQPIKKGSPILSMSVVARTYRYLPDHGDQ</sequence>
<comment type="caution">
    <text evidence="2">The sequence shown here is derived from an EMBL/GenBank/DDBJ whole genome shotgun (WGS) entry which is preliminary data.</text>
</comment>
<dbReference type="Gene3D" id="1.10.287.540">
    <property type="entry name" value="Helix hairpin bin"/>
    <property type="match status" value="1"/>
</dbReference>
<proteinExistence type="predicted"/>
<dbReference type="PANTHER" id="PTHR39555:SF1">
    <property type="entry name" value="TYPE IV PILUS INNER MEMBRANE COMPONENT PILO"/>
    <property type="match status" value="1"/>
</dbReference>
<dbReference type="EMBL" id="JQSG02000006">
    <property type="protein sequence ID" value="OBS08217.1"/>
    <property type="molecule type" value="Genomic_DNA"/>
</dbReference>
<keyword evidence="1" id="KW-0175">Coiled coil</keyword>
<dbReference type="GO" id="GO:0043107">
    <property type="term" value="P:type IV pilus-dependent motility"/>
    <property type="evidence" value="ECO:0007669"/>
    <property type="project" value="InterPro"/>
</dbReference>
<dbReference type="InterPro" id="IPR007445">
    <property type="entry name" value="PilO"/>
</dbReference>
<organism evidence="2 3">
    <name type="scientific">Acidihalobacter prosperus</name>
    <dbReference type="NCBI Taxonomy" id="160660"/>
    <lineage>
        <taxon>Bacteria</taxon>
        <taxon>Pseudomonadati</taxon>
        <taxon>Pseudomonadota</taxon>
        <taxon>Gammaproteobacteria</taxon>
        <taxon>Chromatiales</taxon>
        <taxon>Ectothiorhodospiraceae</taxon>
        <taxon>Acidihalobacter</taxon>
    </lineage>
</organism>
<dbReference type="Pfam" id="PF04350">
    <property type="entry name" value="PilO"/>
    <property type="match status" value="1"/>
</dbReference>
<gene>
    <name evidence="2" type="ORF">Thpro_022467</name>
</gene>
<dbReference type="AlphaFoldDB" id="A0A1A6C0X5"/>
<dbReference type="STRING" id="160660.BJI67_14785"/>
<evidence type="ECO:0000256" key="1">
    <source>
        <dbReference type="SAM" id="Coils"/>
    </source>
</evidence>
<accession>A0A1A6C0X5</accession>
<dbReference type="InterPro" id="IPR014717">
    <property type="entry name" value="Transl_elong_EF1B/ribsomal_bS6"/>
</dbReference>
<dbReference type="PANTHER" id="PTHR39555">
    <property type="entry name" value="FIMBRIAL ASSEMBLY PROTEIN PILO-LIKE PROTEIN-RELATED"/>
    <property type="match status" value="1"/>
</dbReference>
<dbReference type="GO" id="GO:0043683">
    <property type="term" value="P:type IV pilus assembly"/>
    <property type="evidence" value="ECO:0007669"/>
    <property type="project" value="InterPro"/>
</dbReference>
<keyword evidence="3" id="KW-1185">Reference proteome</keyword>
<dbReference type="PIRSF" id="PIRSF016482">
    <property type="entry name" value="PilO"/>
    <property type="match status" value="1"/>
</dbReference>
<name>A0A1A6C0X5_9GAMM</name>
<protein>
    <submittedName>
        <fullName evidence="2">Type IV pilus biogenesis protein PilO</fullName>
    </submittedName>
</protein>